<dbReference type="InterPro" id="IPR015421">
    <property type="entry name" value="PyrdxlP-dep_Trfase_major"/>
</dbReference>
<protein>
    <submittedName>
        <fullName evidence="4">dTDP-4-amino-4,6-dideoxygalactose transaminase</fullName>
    </submittedName>
</protein>
<evidence type="ECO:0000256" key="2">
    <source>
        <dbReference type="PIRSR" id="PIRSR000390-2"/>
    </source>
</evidence>
<dbReference type="PANTHER" id="PTHR30244">
    <property type="entry name" value="TRANSAMINASE"/>
    <property type="match status" value="1"/>
</dbReference>
<evidence type="ECO:0000256" key="1">
    <source>
        <dbReference type="PIRSR" id="PIRSR000390-1"/>
    </source>
</evidence>
<dbReference type="PANTHER" id="PTHR30244:SF34">
    <property type="entry name" value="DTDP-4-AMINO-4,6-DIDEOXYGALACTOSE TRANSAMINASE"/>
    <property type="match status" value="1"/>
</dbReference>
<dbReference type="Proteomes" id="UP000199163">
    <property type="component" value="Unassembled WGS sequence"/>
</dbReference>
<keyword evidence="2 3" id="KW-0663">Pyridoxal phosphate</keyword>
<evidence type="ECO:0000256" key="3">
    <source>
        <dbReference type="RuleBase" id="RU004508"/>
    </source>
</evidence>
<proteinExistence type="inferred from homology"/>
<dbReference type="AlphaFoldDB" id="A0A1G8IQY4"/>
<dbReference type="PIRSF" id="PIRSF000390">
    <property type="entry name" value="PLP_StrS"/>
    <property type="match status" value="1"/>
</dbReference>
<feature type="active site" description="Proton acceptor" evidence="1">
    <location>
        <position position="184"/>
    </location>
</feature>
<gene>
    <name evidence="4" type="ORF">SAMN05192534_12530</name>
</gene>
<feature type="modified residue" description="N6-(pyridoxal phosphate)lysine" evidence="2">
    <location>
        <position position="184"/>
    </location>
</feature>
<name>A0A1G8IQY4_9BACI</name>
<organism evidence="4 5">
    <name type="scientific">Alteribacillus persepolensis</name>
    <dbReference type="NCBI Taxonomy" id="568899"/>
    <lineage>
        <taxon>Bacteria</taxon>
        <taxon>Bacillati</taxon>
        <taxon>Bacillota</taxon>
        <taxon>Bacilli</taxon>
        <taxon>Bacillales</taxon>
        <taxon>Bacillaceae</taxon>
        <taxon>Alteribacillus</taxon>
    </lineage>
</organism>
<sequence length="372" mass="41876">MIRLSKPIISEDEINAVNHVLRSGVFVQNEHVQRFEQLLKQFIGSDVLAVSSGTAALHVALSALKIKKGDAVFLPSFTFPATANVVELQHARPVLVDVDEDTYNIDPKKLEKSIEEWQGPEIPKAIIVVHQFGAPCNMTKIREIAKKYGLFLIEDAACALGTTWNGQHAGTFGDIGCFSWHPRKSITTGEGGAVAVKDNMLRKRIELLRNHGLEKSEGKVQLTLPGFNYRLTEFQAVLGKEQLKKFNGWLESRRDLAGYYKKYLKDTADVQLPKEVTGHAWQTYMVVLNENISQQAVIGEMRQKQIETNIGSLSVHLLDYYKTKYKYQDSFFPISRKLSEQGLALPMYPGLDKTDIDYVCSSLKEIISKCKK</sequence>
<dbReference type="InterPro" id="IPR015424">
    <property type="entry name" value="PyrdxlP-dep_Trfase"/>
</dbReference>
<dbReference type="EMBL" id="FNDK01000025">
    <property type="protein sequence ID" value="SDI21369.1"/>
    <property type="molecule type" value="Genomic_DNA"/>
</dbReference>
<dbReference type="InterPro" id="IPR015422">
    <property type="entry name" value="PyrdxlP-dep_Trfase_small"/>
</dbReference>
<dbReference type="GO" id="GO:0008483">
    <property type="term" value="F:transaminase activity"/>
    <property type="evidence" value="ECO:0007669"/>
    <property type="project" value="TreeGrafter"/>
</dbReference>
<reference evidence="4 5" key="1">
    <citation type="submission" date="2016-10" db="EMBL/GenBank/DDBJ databases">
        <authorList>
            <person name="de Groot N.N."/>
        </authorList>
    </citation>
    <scope>NUCLEOTIDE SEQUENCE [LARGE SCALE GENOMIC DNA]</scope>
    <source>
        <strain evidence="4 5">DSM 21632</strain>
    </source>
</reference>
<dbReference type="Gene3D" id="3.40.640.10">
    <property type="entry name" value="Type I PLP-dependent aspartate aminotransferase-like (Major domain)"/>
    <property type="match status" value="1"/>
</dbReference>
<dbReference type="CDD" id="cd00616">
    <property type="entry name" value="AHBA_syn"/>
    <property type="match status" value="1"/>
</dbReference>
<dbReference type="RefSeq" id="WP_091275926.1">
    <property type="nucleotide sequence ID" value="NZ_FNDK01000025.1"/>
</dbReference>
<evidence type="ECO:0000313" key="5">
    <source>
        <dbReference type="Proteomes" id="UP000199163"/>
    </source>
</evidence>
<dbReference type="InterPro" id="IPR000653">
    <property type="entry name" value="DegT/StrS_aminotransferase"/>
</dbReference>
<keyword evidence="5" id="KW-1185">Reference proteome</keyword>
<evidence type="ECO:0000313" key="4">
    <source>
        <dbReference type="EMBL" id="SDI21369.1"/>
    </source>
</evidence>
<dbReference type="GO" id="GO:0030170">
    <property type="term" value="F:pyridoxal phosphate binding"/>
    <property type="evidence" value="ECO:0007669"/>
    <property type="project" value="TreeGrafter"/>
</dbReference>
<dbReference type="OrthoDB" id="9810913at2"/>
<dbReference type="Pfam" id="PF01041">
    <property type="entry name" value="DegT_DnrJ_EryC1"/>
    <property type="match status" value="1"/>
</dbReference>
<dbReference type="STRING" id="568899.SAMN05192534_12530"/>
<dbReference type="GO" id="GO:0000271">
    <property type="term" value="P:polysaccharide biosynthetic process"/>
    <property type="evidence" value="ECO:0007669"/>
    <property type="project" value="TreeGrafter"/>
</dbReference>
<dbReference type="Gene3D" id="3.90.1150.10">
    <property type="entry name" value="Aspartate Aminotransferase, domain 1"/>
    <property type="match status" value="1"/>
</dbReference>
<dbReference type="SUPFAM" id="SSF53383">
    <property type="entry name" value="PLP-dependent transferases"/>
    <property type="match status" value="1"/>
</dbReference>
<comment type="similarity">
    <text evidence="3">Belongs to the DegT/DnrJ/EryC1 family.</text>
</comment>
<accession>A0A1G8IQY4</accession>